<feature type="chain" id="PRO_5046264984" evidence="1">
    <location>
        <begin position="20"/>
        <end position="378"/>
    </location>
</feature>
<evidence type="ECO:0000256" key="1">
    <source>
        <dbReference type="SAM" id="SignalP"/>
    </source>
</evidence>
<dbReference type="InterPro" id="IPR029058">
    <property type="entry name" value="AB_hydrolase_fold"/>
</dbReference>
<feature type="signal peptide" evidence="1">
    <location>
        <begin position="1"/>
        <end position="19"/>
    </location>
</feature>
<dbReference type="Proteomes" id="UP000606494">
    <property type="component" value="Unassembled WGS sequence"/>
</dbReference>
<name>A0ABR7Y5Y9_9SPHI</name>
<keyword evidence="3" id="KW-1185">Reference proteome</keyword>
<gene>
    <name evidence="2" type="ORF">H8B17_13945</name>
</gene>
<organism evidence="2 3">
    <name type="scientific">Sphingobacterium arenae</name>
    <dbReference type="NCBI Taxonomy" id="1280598"/>
    <lineage>
        <taxon>Bacteria</taxon>
        <taxon>Pseudomonadati</taxon>
        <taxon>Bacteroidota</taxon>
        <taxon>Sphingobacteriia</taxon>
        <taxon>Sphingobacteriales</taxon>
        <taxon>Sphingobacteriaceae</taxon>
        <taxon>Sphingobacterium</taxon>
    </lineage>
</organism>
<dbReference type="EMBL" id="JACNYK010000003">
    <property type="protein sequence ID" value="MBD1426689.1"/>
    <property type="molecule type" value="Genomic_DNA"/>
</dbReference>
<proteinExistence type="predicted"/>
<evidence type="ECO:0000313" key="3">
    <source>
        <dbReference type="Proteomes" id="UP000606494"/>
    </source>
</evidence>
<sequence length="378" mass="42540">MKRLLLLLTGIFALSNTKAQQFLPSTTLMGQPHNNVLYGERVIAADTAGIYLDKNGIIYPNVRIPNDELREANSSLQEWYKKNEKEFVEIARGYNCDFASYSDINAAVLNDSIVETLSRRLNMAPTNTMTFLIHGFRKPFAPQNGDSSSPEDFETLAATFQRFNSTQTKIVSVYWDALYECCFSASSKKNRPLFELFELAQTHAEKAGNTLRKIASKISKDTLDVVSHSLGAKVALHSLLDISQIPSDTPTNTRVNICLIAPAVSGDMIVENYMKRRPTNDISSTDNYHLYIVYNEDDFVLRKKDNRIGIFGPGPYKYGNTTLGCNYKGAALKLQSKFNSLFKFSEIKLYDLSRVGKCHLVSCYCYGNNLERVLADMK</sequence>
<comment type="caution">
    <text evidence="2">The sequence shown here is derived from an EMBL/GenBank/DDBJ whole genome shotgun (WGS) entry which is preliminary data.</text>
</comment>
<dbReference type="GO" id="GO:0016787">
    <property type="term" value="F:hydrolase activity"/>
    <property type="evidence" value="ECO:0007669"/>
    <property type="project" value="UniProtKB-KW"/>
</dbReference>
<dbReference type="SUPFAM" id="SSF53474">
    <property type="entry name" value="alpha/beta-Hydrolases"/>
    <property type="match status" value="1"/>
</dbReference>
<accession>A0ABR7Y5Y9</accession>
<keyword evidence="1" id="KW-0732">Signal</keyword>
<keyword evidence="2" id="KW-0378">Hydrolase</keyword>
<dbReference type="RefSeq" id="WP_190309827.1">
    <property type="nucleotide sequence ID" value="NZ_JACNYK010000003.1"/>
</dbReference>
<evidence type="ECO:0000313" key="2">
    <source>
        <dbReference type="EMBL" id="MBD1426689.1"/>
    </source>
</evidence>
<protein>
    <submittedName>
        <fullName evidence="2">Alpha/beta hydrolase</fullName>
    </submittedName>
</protein>
<reference evidence="2 3" key="1">
    <citation type="submission" date="2020-08" db="EMBL/GenBank/DDBJ databases">
        <title>Sphingobacterium sp. DN00404 isolated from aquaculture water.</title>
        <authorList>
            <person name="Zhang M."/>
        </authorList>
    </citation>
    <scope>NUCLEOTIDE SEQUENCE [LARGE SCALE GENOMIC DNA]</scope>
    <source>
        <strain evidence="2 3">KCTC 32294</strain>
    </source>
</reference>